<name>A0A210Q252_MIZYE</name>
<dbReference type="InterPro" id="IPR002893">
    <property type="entry name" value="Znf_MYND"/>
</dbReference>
<sequence>MVSKRHLISNKNELGVVNIPLVIARFDEMENKCGFCDKKTLSLRLCSACQQVYYCSTVCQREDWKRQHKIKCKEIKKREQTEQAKNPEEFYNIPDIGSATGGPLYSSEPAHGLTHDKFVEYLRQNGSNRFFCADNFSGSVLNFDDDLNKQSNAKETVSAPHKSCHVCDKASDAVKTCTRCKMVDYCSKKCQRQDWKSHKLQCKDPEEDVYESITTDGYRREKTFASESAKSAGSGSFNRPRPFPKTPDFSHRSYAKPGALDKVKSLTWKAFPGCTILDFFREIPHELFGMRPRGTSRVAVGFISRYHTYFLRHCIYLQDKDGDEVYVGFYFERDEPRPYFRWSDVVPGRTRQAGIGFSVETQSNPTHQPSKQFNNMENKCEVCDKKTSSLRRCSACQQVYYCSTVCQREDWKRQHRVKCKEIQKREQTEQAENPKDLCNFPFSGKTLYPPHGVSNEVFMEYMRKKVSFHVASDLLSDNELVFDGNLDEHNNKEGTGSNCYKKCLVCGEASETVKTCARCKKVDYCSKKCQRQDWKSHKLQCYDPEEDVYESIPTDGNRREETFASESAKSRGAYDRRRLLPKMPNLSHRSYVKPGALDTVKSLTWKVFPGCTILDFIREIPHELLGMRPRGTSRVAVGFISRYHRNVLRHCIYLQDKDRDEVYVAFYLNHDEPRPYFRWSDVVPGRYLCIADPYIHQFLDGSVGIRVDDPSTVRVFAV</sequence>
<dbReference type="PROSITE" id="PS50865">
    <property type="entry name" value="ZF_MYND_2"/>
    <property type="match status" value="4"/>
</dbReference>
<protein>
    <submittedName>
        <fullName evidence="7">SET domain-containing protein 14</fullName>
    </submittedName>
</protein>
<feature type="compositionally biased region" description="Low complexity" evidence="5">
    <location>
        <begin position="225"/>
        <end position="236"/>
    </location>
</feature>
<dbReference type="SUPFAM" id="SSF144232">
    <property type="entry name" value="HIT/MYND zinc finger-like"/>
    <property type="match status" value="4"/>
</dbReference>
<keyword evidence="2 4" id="KW-0863">Zinc-finger</keyword>
<evidence type="ECO:0000256" key="2">
    <source>
        <dbReference type="ARBA" id="ARBA00022771"/>
    </source>
</evidence>
<feature type="domain" description="MYND-type" evidence="6">
    <location>
        <begin position="33"/>
        <end position="72"/>
    </location>
</feature>
<comment type="caution">
    <text evidence="7">The sequence shown here is derived from an EMBL/GenBank/DDBJ whole genome shotgun (WGS) entry which is preliminary data.</text>
</comment>
<evidence type="ECO:0000256" key="4">
    <source>
        <dbReference type="PROSITE-ProRule" id="PRU00134"/>
    </source>
</evidence>
<evidence type="ECO:0000313" key="7">
    <source>
        <dbReference type="EMBL" id="OWF42833.1"/>
    </source>
</evidence>
<gene>
    <name evidence="7" type="ORF">KP79_PYT20077</name>
</gene>
<keyword evidence="1" id="KW-0479">Metal-binding</keyword>
<organism evidence="7 8">
    <name type="scientific">Mizuhopecten yessoensis</name>
    <name type="common">Japanese scallop</name>
    <name type="synonym">Patinopecten yessoensis</name>
    <dbReference type="NCBI Taxonomy" id="6573"/>
    <lineage>
        <taxon>Eukaryota</taxon>
        <taxon>Metazoa</taxon>
        <taxon>Spiralia</taxon>
        <taxon>Lophotrochozoa</taxon>
        <taxon>Mollusca</taxon>
        <taxon>Bivalvia</taxon>
        <taxon>Autobranchia</taxon>
        <taxon>Pteriomorphia</taxon>
        <taxon>Pectinida</taxon>
        <taxon>Pectinoidea</taxon>
        <taxon>Pectinidae</taxon>
        <taxon>Mizuhopecten</taxon>
    </lineage>
</organism>
<feature type="region of interest" description="Disordered" evidence="5">
    <location>
        <begin position="225"/>
        <end position="250"/>
    </location>
</feature>
<dbReference type="STRING" id="6573.A0A210Q252"/>
<dbReference type="EMBL" id="NEDP02005220">
    <property type="protein sequence ID" value="OWF42833.1"/>
    <property type="molecule type" value="Genomic_DNA"/>
</dbReference>
<feature type="domain" description="MYND-type" evidence="6">
    <location>
        <begin position="503"/>
        <end position="541"/>
    </location>
</feature>
<feature type="domain" description="MYND-type" evidence="6">
    <location>
        <begin position="164"/>
        <end position="202"/>
    </location>
</feature>
<proteinExistence type="predicted"/>
<evidence type="ECO:0000313" key="8">
    <source>
        <dbReference type="Proteomes" id="UP000242188"/>
    </source>
</evidence>
<feature type="region of interest" description="Disordered" evidence="5">
    <location>
        <begin position="553"/>
        <end position="572"/>
    </location>
</feature>
<evidence type="ECO:0000256" key="1">
    <source>
        <dbReference type="ARBA" id="ARBA00022723"/>
    </source>
</evidence>
<evidence type="ECO:0000256" key="5">
    <source>
        <dbReference type="SAM" id="MobiDB-lite"/>
    </source>
</evidence>
<keyword evidence="8" id="KW-1185">Reference proteome</keyword>
<dbReference type="GO" id="GO:0008270">
    <property type="term" value="F:zinc ion binding"/>
    <property type="evidence" value="ECO:0007669"/>
    <property type="project" value="UniProtKB-KW"/>
</dbReference>
<dbReference type="InterPro" id="IPR024119">
    <property type="entry name" value="TF_DEAF-1"/>
</dbReference>
<reference evidence="7 8" key="1">
    <citation type="journal article" date="2017" name="Nat. Ecol. Evol.">
        <title>Scallop genome provides insights into evolution of bilaterian karyotype and development.</title>
        <authorList>
            <person name="Wang S."/>
            <person name="Zhang J."/>
            <person name="Jiao W."/>
            <person name="Li J."/>
            <person name="Xun X."/>
            <person name="Sun Y."/>
            <person name="Guo X."/>
            <person name="Huan P."/>
            <person name="Dong B."/>
            <person name="Zhang L."/>
            <person name="Hu X."/>
            <person name="Sun X."/>
            <person name="Wang J."/>
            <person name="Zhao C."/>
            <person name="Wang Y."/>
            <person name="Wang D."/>
            <person name="Huang X."/>
            <person name="Wang R."/>
            <person name="Lv J."/>
            <person name="Li Y."/>
            <person name="Zhang Z."/>
            <person name="Liu B."/>
            <person name="Lu W."/>
            <person name="Hui Y."/>
            <person name="Liang J."/>
            <person name="Zhou Z."/>
            <person name="Hou R."/>
            <person name="Li X."/>
            <person name="Liu Y."/>
            <person name="Li H."/>
            <person name="Ning X."/>
            <person name="Lin Y."/>
            <person name="Zhao L."/>
            <person name="Xing Q."/>
            <person name="Dou J."/>
            <person name="Li Y."/>
            <person name="Mao J."/>
            <person name="Guo H."/>
            <person name="Dou H."/>
            <person name="Li T."/>
            <person name="Mu C."/>
            <person name="Jiang W."/>
            <person name="Fu Q."/>
            <person name="Fu X."/>
            <person name="Miao Y."/>
            <person name="Liu J."/>
            <person name="Yu Q."/>
            <person name="Li R."/>
            <person name="Liao H."/>
            <person name="Li X."/>
            <person name="Kong Y."/>
            <person name="Jiang Z."/>
            <person name="Chourrout D."/>
            <person name="Li R."/>
            <person name="Bao Z."/>
        </authorList>
    </citation>
    <scope>NUCLEOTIDE SEQUENCE [LARGE SCALE GENOMIC DNA]</scope>
    <source>
        <strain evidence="7 8">PY_sf001</strain>
    </source>
</reference>
<dbReference type="GO" id="GO:0000981">
    <property type="term" value="F:DNA-binding transcription factor activity, RNA polymerase II-specific"/>
    <property type="evidence" value="ECO:0007669"/>
    <property type="project" value="TreeGrafter"/>
</dbReference>
<accession>A0A210Q252</accession>
<feature type="compositionally biased region" description="Basic and acidic residues" evidence="5">
    <location>
        <begin position="556"/>
        <end position="572"/>
    </location>
</feature>
<dbReference type="AlphaFoldDB" id="A0A210Q252"/>
<dbReference type="PROSITE" id="PS01360">
    <property type="entry name" value="ZF_MYND_1"/>
    <property type="match status" value="2"/>
</dbReference>
<dbReference type="PANTHER" id="PTHR10237">
    <property type="entry name" value="DEFORMED EPIDERMAL AUTOREGULATORY FACTOR 1 HOMOLOG SUPPRESSIN"/>
    <property type="match status" value="1"/>
</dbReference>
<evidence type="ECO:0000256" key="3">
    <source>
        <dbReference type="ARBA" id="ARBA00022833"/>
    </source>
</evidence>
<dbReference type="Proteomes" id="UP000242188">
    <property type="component" value="Unassembled WGS sequence"/>
</dbReference>
<dbReference type="Pfam" id="PF01753">
    <property type="entry name" value="zf-MYND"/>
    <property type="match status" value="4"/>
</dbReference>
<evidence type="ECO:0000259" key="6">
    <source>
        <dbReference type="PROSITE" id="PS50865"/>
    </source>
</evidence>
<keyword evidence="3" id="KW-0862">Zinc</keyword>
<feature type="domain" description="MYND-type" evidence="6">
    <location>
        <begin position="380"/>
        <end position="419"/>
    </location>
</feature>
<dbReference type="OrthoDB" id="6132092at2759"/>
<dbReference type="GO" id="GO:0005634">
    <property type="term" value="C:nucleus"/>
    <property type="evidence" value="ECO:0007669"/>
    <property type="project" value="TreeGrafter"/>
</dbReference>
<dbReference type="PANTHER" id="PTHR10237:SF14">
    <property type="entry name" value="MYND-TYPE DOMAIN-CONTAINING PROTEIN"/>
    <property type="match status" value="1"/>
</dbReference>
<dbReference type="Gene3D" id="6.10.140.2220">
    <property type="match status" value="4"/>
</dbReference>